<evidence type="ECO:0000256" key="1">
    <source>
        <dbReference type="SAM" id="SignalP"/>
    </source>
</evidence>
<sequence length="231" mass="25656">MATFLLLTCCASCACRSDIYSSCYGLLRRAIGTLAAREAACHERCATNAKKLIPRSPRPRIPSHARIFTARLAWSINSAIGCHILTLEFNLCLSLSQAQCSSEELLASRSQHMLCLPFLSARKPLKRAKELRDPRLLFTVLRSCCCWPEGCLPPAFKVMVCSLAAKGRSGFSQSLEVHWVIVINFSNLRIERYRNPATSGRRGNEAHFPSHCGIEGEEVSESQPRSPFEGL</sequence>
<feature type="signal peptide" evidence="1">
    <location>
        <begin position="1"/>
        <end position="16"/>
    </location>
</feature>
<evidence type="ECO:0000313" key="3">
    <source>
        <dbReference type="Proteomes" id="UP000824998"/>
    </source>
</evidence>
<gene>
    <name evidence="2" type="ORF">BJ875DRAFT_217366</name>
</gene>
<dbReference type="EMBL" id="MU251404">
    <property type="protein sequence ID" value="KAG9236570.1"/>
    <property type="molecule type" value="Genomic_DNA"/>
</dbReference>
<comment type="caution">
    <text evidence="2">The sequence shown here is derived from an EMBL/GenBank/DDBJ whole genome shotgun (WGS) entry which is preliminary data.</text>
</comment>
<accession>A0A9P7YNZ4</accession>
<keyword evidence="3" id="KW-1185">Reference proteome</keyword>
<evidence type="ECO:0008006" key="4">
    <source>
        <dbReference type="Google" id="ProtNLM"/>
    </source>
</evidence>
<organism evidence="2 3">
    <name type="scientific">Amylocarpus encephaloides</name>
    <dbReference type="NCBI Taxonomy" id="45428"/>
    <lineage>
        <taxon>Eukaryota</taxon>
        <taxon>Fungi</taxon>
        <taxon>Dikarya</taxon>
        <taxon>Ascomycota</taxon>
        <taxon>Pezizomycotina</taxon>
        <taxon>Leotiomycetes</taxon>
        <taxon>Helotiales</taxon>
        <taxon>Helotiales incertae sedis</taxon>
        <taxon>Amylocarpus</taxon>
    </lineage>
</organism>
<evidence type="ECO:0000313" key="2">
    <source>
        <dbReference type="EMBL" id="KAG9236570.1"/>
    </source>
</evidence>
<reference evidence="2" key="1">
    <citation type="journal article" date="2021" name="IMA Fungus">
        <title>Genomic characterization of three marine fungi, including Emericellopsis atlantica sp. nov. with signatures of a generalist lifestyle and marine biomass degradation.</title>
        <authorList>
            <person name="Hagestad O.C."/>
            <person name="Hou L."/>
            <person name="Andersen J.H."/>
            <person name="Hansen E.H."/>
            <person name="Altermark B."/>
            <person name="Li C."/>
            <person name="Kuhnert E."/>
            <person name="Cox R.J."/>
            <person name="Crous P.W."/>
            <person name="Spatafora J.W."/>
            <person name="Lail K."/>
            <person name="Amirebrahimi M."/>
            <person name="Lipzen A."/>
            <person name="Pangilinan J."/>
            <person name="Andreopoulos W."/>
            <person name="Hayes R.D."/>
            <person name="Ng V."/>
            <person name="Grigoriev I.V."/>
            <person name="Jackson S.A."/>
            <person name="Sutton T.D.S."/>
            <person name="Dobson A.D.W."/>
            <person name="Rama T."/>
        </authorList>
    </citation>
    <scope>NUCLEOTIDE SEQUENCE</scope>
    <source>
        <strain evidence="2">TRa018bII</strain>
    </source>
</reference>
<dbReference type="AlphaFoldDB" id="A0A9P7YNZ4"/>
<keyword evidence="1" id="KW-0732">Signal</keyword>
<protein>
    <recommendedName>
        <fullName evidence="4">Secreted protein</fullName>
    </recommendedName>
</protein>
<feature type="chain" id="PRO_5040329088" description="Secreted protein" evidence="1">
    <location>
        <begin position="17"/>
        <end position="231"/>
    </location>
</feature>
<dbReference type="Proteomes" id="UP000824998">
    <property type="component" value="Unassembled WGS sequence"/>
</dbReference>
<name>A0A9P7YNZ4_9HELO</name>
<proteinExistence type="predicted"/>